<dbReference type="Gene3D" id="3.80.10.10">
    <property type="entry name" value="Ribonuclease Inhibitor"/>
    <property type="match status" value="1"/>
</dbReference>
<dbReference type="SUPFAM" id="SSF52047">
    <property type="entry name" value="RNI-like"/>
    <property type="match status" value="1"/>
</dbReference>
<keyword evidence="3" id="KW-1185">Reference proteome</keyword>
<comment type="caution">
    <text evidence="2">The sequence shown here is derived from an EMBL/GenBank/DDBJ whole genome shotgun (WGS) entry which is preliminary data.</text>
</comment>
<feature type="compositionally biased region" description="Basic residues" evidence="1">
    <location>
        <begin position="278"/>
        <end position="296"/>
    </location>
</feature>
<dbReference type="Pfam" id="PF13516">
    <property type="entry name" value="LRR_6"/>
    <property type="match status" value="1"/>
</dbReference>
<gene>
    <name evidence="2" type="ORF">PIB30_084051</name>
</gene>
<proteinExistence type="predicted"/>
<accession>A0ABU6RSB7</accession>
<dbReference type="InterPro" id="IPR032675">
    <property type="entry name" value="LRR_dom_sf"/>
</dbReference>
<dbReference type="SMART" id="SM00367">
    <property type="entry name" value="LRR_CC"/>
    <property type="match status" value="4"/>
</dbReference>
<reference evidence="2 3" key="1">
    <citation type="journal article" date="2023" name="Plants (Basel)">
        <title>Bridging the Gap: Combining Genomics and Transcriptomics Approaches to Understand Stylosanthes scabra, an Orphan Legume from the Brazilian Caatinga.</title>
        <authorList>
            <person name="Ferreira-Neto J.R.C."/>
            <person name="da Silva M.D."/>
            <person name="Binneck E."/>
            <person name="de Melo N.F."/>
            <person name="da Silva R.H."/>
            <person name="de Melo A.L.T.M."/>
            <person name="Pandolfi V."/>
            <person name="Bustamante F.O."/>
            <person name="Brasileiro-Vidal A.C."/>
            <person name="Benko-Iseppon A.M."/>
        </authorList>
    </citation>
    <scope>NUCLEOTIDE SEQUENCE [LARGE SCALE GENOMIC DNA]</scope>
    <source>
        <tissue evidence="2">Leaves</tissue>
    </source>
</reference>
<sequence>MDPLMWRTIYMCDIGIFKSVDYDLDLLCRDAIDRSCGFLEDITIQYFGSENLLKFIIDSGCHKLRRLRLVQCYYGISDEGLCEMAQKLPLLEELDITLSERVSSVALKGIGRGCPLLKSFKCNENNMYSEVAFAIAQNMPNLRHLQLVGNCLNNSGLSAILDGCPLLESLDLRGCDDVKLEGELRKRCDEQLKDLRDPSYLPLYDYQFGGPLYDSSDWYFFLVSEFRRLRDYRPPKIAVEIGEKEKCYYEEADWKEIYGVWGSIKNQRLCKGLIHGSSGRKKNNAKCKREKKHGRKATSEDRSNKLSRKSSSSS</sequence>
<dbReference type="PANTHER" id="PTHR38926:SF2">
    <property type="entry name" value="F-BOX_LRR-REPEAT PROTEIN 21-RELATED"/>
    <property type="match status" value="1"/>
</dbReference>
<evidence type="ECO:0000313" key="2">
    <source>
        <dbReference type="EMBL" id="MED6127018.1"/>
    </source>
</evidence>
<dbReference type="InterPro" id="IPR006553">
    <property type="entry name" value="Leu-rich_rpt_Cys-con_subtyp"/>
</dbReference>
<dbReference type="PANTHER" id="PTHR38926">
    <property type="entry name" value="F-BOX DOMAIN CONTAINING PROTEIN, EXPRESSED"/>
    <property type="match status" value="1"/>
</dbReference>
<evidence type="ECO:0000256" key="1">
    <source>
        <dbReference type="SAM" id="MobiDB-lite"/>
    </source>
</evidence>
<dbReference type="InterPro" id="IPR001611">
    <property type="entry name" value="Leu-rich_rpt"/>
</dbReference>
<protein>
    <submittedName>
        <fullName evidence="2">Uncharacterized protein</fullName>
    </submittedName>
</protein>
<dbReference type="EMBL" id="JASCZI010031559">
    <property type="protein sequence ID" value="MED6127018.1"/>
    <property type="molecule type" value="Genomic_DNA"/>
</dbReference>
<name>A0ABU6RSB7_9FABA</name>
<dbReference type="Proteomes" id="UP001341840">
    <property type="component" value="Unassembled WGS sequence"/>
</dbReference>
<organism evidence="2 3">
    <name type="scientific">Stylosanthes scabra</name>
    <dbReference type="NCBI Taxonomy" id="79078"/>
    <lineage>
        <taxon>Eukaryota</taxon>
        <taxon>Viridiplantae</taxon>
        <taxon>Streptophyta</taxon>
        <taxon>Embryophyta</taxon>
        <taxon>Tracheophyta</taxon>
        <taxon>Spermatophyta</taxon>
        <taxon>Magnoliopsida</taxon>
        <taxon>eudicotyledons</taxon>
        <taxon>Gunneridae</taxon>
        <taxon>Pentapetalae</taxon>
        <taxon>rosids</taxon>
        <taxon>fabids</taxon>
        <taxon>Fabales</taxon>
        <taxon>Fabaceae</taxon>
        <taxon>Papilionoideae</taxon>
        <taxon>50 kb inversion clade</taxon>
        <taxon>dalbergioids sensu lato</taxon>
        <taxon>Dalbergieae</taxon>
        <taxon>Pterocarpus clade</taxon>
        <taxon>Stylosanthes</taxon>
    </lineage>
</organism>
<feature type="region of interest" description="Disordered" evidence="1">
    <location>
        <begin position="278"/>
        <end position="314"/>
    </location>
</feature>
<evidence type="ECO:0000313" key="3">
    <source>
        <dbReference type="Proteomes" id="UP001341840"/>
    </source>
</evidence>